<comment type="caution">
    <text evidence="5">The sequence shown here is derived from an EMBL/GenBank/DDBJ whole genome shotgun (WGS) entry which is preliminary data.</text>
</comment>
<dbReference type="SMART" id="SM00448">
    <property type="entry name" value="REC"/>
    <property type="match status" value="1"/>
</dbReference>
<dbReference type="Proteomes" id="UP000809431">
    <property type="component" value="Unassembled WGS sequence"/>
</dbReference>
<dbReference type="SUPFAM" id="SSF55073">
    <property type="entry name" value="Nucleotide cyclase"/>
    <property type="match status" value="1"/>
</dbReference>
<dbReference type="PROSITE" id="PS50887">
    <property type="entry name" value="GGDEF"/>
    <property type="match status" value="1"/>
</dbReference>
<feature type="modified residue" description="4-aspartylphosphate" evidence="2">
    <location>
        <position position="58"/>
    </location>
</feature>
<dbReference type="EMBL" id="JAESND010000004">
    <property type="protein sequence ID" value="MBM3116168.1"/>
    <property type="molecule type" value="Genomic_DNA"/>
</dbReference>
<dbReference type="InterPro" id="IPR050595">
    <property type="entry name" value="Bact_response_regulator"/>
</dbReference>
<dbReference type="SMART" id="SM00267">
    <property type="entry name" value="GGDEF"/>
    <property type="match status" value="1"/>
</dbReference>
<dbReference type="SUPFAM" id="SSF52172">
    <property type="entry name" value="CheY-like"/>
    <property type="match status" value="1"/>
</dbReference>
<dbReference type="PROSITE" id="PS50110">
    <property type="entry name" value="RESPONSE_REGULATORY"/>
    <property type="match status" value="1"/>
</dbReference>
<protein>
    <submittedName>
        <fullName evidence="5">Response regulator</fullName>
    </submittedName>
</protein>
<accession>A0ABS2BM65</accession>
<evidence type="ECO:0000313" key="6">
    <source>
        <dbReference type="Proteomes" id="UP000809431"/>
    </source>
</evidence>
<dbReference type="Gene3D" id="3.40.50.2300">
    <property type="match status" value="1"/>
</dbReference>
<dbReference type="InterPro" id="IPR029787">
    <property type="entry name" value="Nucleotide_cyclase"/>
</dbReference>
<evidence type="ECO:0000259" key="4">
    <source>
        <dbReference type="PROSITE" id="PS50887"/>
    </source>
</evidence>
<dbReference type="RefSeq" id="WP_203538301.1">
    <property type="nucleotide sequence ID" value="NZ_JAESND010000004.1"/>
</dbReference>
<keyword evidence="6" id="KW-1185">Reference proteome</keyword>
<dbReference type="InterPro" id="IPR011006">
    <property type="entry name" value="CheY-like_superfamily"/>
</dbReference>
<sequence length="372" mass="40347">MSSDSPLPRLLIVDDSRIVRATVRKHLADVYDVIEEGDGEAGWRRLQQDESIQLLISDLSMPELDGIGLLDRLRACNDVRLKQLPVIIVSGEEDEATREKCVAHGANDFITKSTDRSEMLARVHANIELAERQRALDAARLQQAQTATHDNTGAGSPHLLSLQTEQALAYAHRHGTEVSMLLLQLDRFDTLAAHVGPRLAEQLLGVFTKHLTAKLRREDTLAHIDAGRFAVLSPGTTLDQAKVLAERLCQTVAAARVNFRGEQLSLTASLAIANTVHDDCSDAHALFEAAIARLDAAPGENRITLPQRRAPSTLALADAIGLLAHGDHDDVRPHLPALLAQLAPLLRFASQELGTDALLEAIYGAHTAGETA</sequence>
<dbReference type="PANTHER" id="PTHR44591:SF3">
    <property type="entry name" value="RESPONSE REGULATORY DOMAIN-CONTAINING PROTEIN"/>
    <property type="match status" value="1"/>
</dbReference>
<organism evidence="5 6">
    <name type="scientific">Jeongeupia naejangsanensis</name>
    <dbReference type="NCBI Taxonomy" id="613195"/>
    <lineage>
        <taxon>Bacteria</taxon>
        <taxon>Pseudomonadati</taxon>
        <taxon>Pseudomonadota</taxon>
        <taxon>Betaproteobacteria</taxon>
        <taxon>Neisseriales</taxon>
        <taxon>Chitinibacteraceae</taxon>
        <taxon>Jeongeupia</taxon>
    </lineage>
</organism>
<keyword evidence="1 2" id="KW-0597">Phosphoprotein</keyword>
<gene>
    <name evidence="5" type="ORF">JMJ54_10005</name>
</gene>
<dbReference type="Pfam" id="PF00072">
    <property type="entry name" value="Response_reg"/>
    <property type="match status" value="1"/>
</dbReference>
<evidence type="ECO:0000313" key="5">
    <source>
        <dbReference type="EMBL" id="MBM3116168.1"/>
    </source>
</evidence>
<feature type="domain" description="GGDEF" evidence="4">
    <location>
        <begin position="176"/>
        <end position="308"/>
    </location>
</feature>
<evidence type="ECO:0000259" key="3">
    <source>
        <dbReference type="PROSITE" id="PS50110"/>
    </source>
</evidence>
<dbReference type="NCBIfam" id="TIGR00254">
    <property type="entry name" value="GGDEF"/>
    <property type="match status" value="1"/>
</dbReference>
<proteinExistence type="predicted"/>
<evidence type="ECO:0000256" key="2">
    <source>
        <dbReference type="PROSITE-ProRule" id="PRU00169"/>
    </source>
</evidence>
<dbReference type="PANTHER" id="PTHR44591">
    <property type="entry name" value="STRESS RESPONSE REGULATOR PROTEIN 1"/>
    <property type="match status" value="1"/>
</dbReference>
<reference evidence="5 6" key="1">
    <citation type="submission" date="2021-01" db="EMBL/GenBank/DDBJ databases">
        <title>Draft Genome Sequence and Polyhydroxyalkanoate Biosynthetic Potential of Jeongeupia naejangsanensis Type Strain DSM 24253.</title>
        <authorList>
            <person name="Turrini P."/>
            <person name="Artuso I."/>
            <person name="Lugli G.A."/>
            <person name="Frangipani E."/>
            <person name="Ventura M."/>
            <person name="Visca P."/>
        </authorList>
    </citation>
    <scope>NUCLEOTIDE SEQUENCE [LARGE SCALE GENOMIC DNA]</scope>
    <source>
        <strain evidence="5 6">DSM 24253</strain>
    </source>
</reference>
<dbReference type="InterPro" id="IPR043128">
    <property type="entry name" value="Rev_trsase/Diguanyl_cyclase"/>
</dbReference>
<dbReference type="Pfam" id="PF00990">
    <property type="entry name" value="GGDEF"/>
    <property type="match status" value="1"/>
</dbReference>
<feature type="domain" description="Response regulatory" evidence="3">
    <location>
        <begin position="9"/>
        <end position="127"/>
    </location>
</feature>
<evidence type="ECO:0000256" key="1">
    <source>
        <dbReference type="ARBA" id="ARBA00022553"/>
    </source>
</evidence>
<dbReference type="InterPro" id="IPR000160">
    <property type="entry name" value="GGDEF_dom"/>
</dbReference>
<dbReference type="InterPro" id="IPR001789">
    <property type="entry name" value="Sig_transdc_resp-reg_receiver"/>
</dbReference>
<dbReference type="Gene3D" id="3.30.70.270">
    <property type="match status" value="1"/>
</dbReference>
<name>A0ABS2BM65_9NEIS</name>